<proteinExistence type="predicted"/>
<sequence length="190" mass="19661">MPWDVAGGFTAGTQTAMIALEMIEAGRGDTVLVHAAAGSVGTAAVQLAVLRGATVLGTASETNQAYVRALGATPLVYGEGLRERIGAAAPGGIVAVLDGAGGEALDISLELVADRERILTLVDHGRAAELGVRLARADRSAARLAQLAARYAKGELRFPVRRTYPFADAADAHREIETGHGRGKVVLTPR</sequence>
<dbReference type="EMBL" id="FOEF01000022">
    <property type="protein sequence ID" value="SEP52740.1"/>
    <property type="molecule type" value="Genomic_DNA"/>
</dbReference>
<reference evidence="3 4" key="1">
    <citation type="submission" date="2016-10" db="EMBL/GenBank/DDBJ databases">
        <authorList>
            <person name="de Groot N.N."/>
        </authorList>
    </citation>
    <scope>NUCLEOTIDE SEQUENCE [LARGE SCALE GENOMIC DNA]</scope>
    <source>
        <strain evidence="3 4">DSM 44993</strain>
    </source>
</reference>
<protein>
    <submittedName>
        <fullName evidence="3">Zinc-binding dehydrogenase</fullName>
    </submittedName>
</protein>
<gene>
    <name evidence="3" type="ORF">SAMN04489732_12225</name>
</gene>
<accession>A0A1H8YKR2</accession>
<organism evidence="3 4">
    <name type="scientific">Amycolatopsis saalfeldensis</name>
    <dbReference type="NCBI Taxonomy" id="394193"/>
    <lineage>
        <taxon>Bacteria</taxon>
        <taxon>Bacillati</taxon>
        <taxon>Actinomycetota</taxon>
        <taxon>Actinomycetes</taxon>
        <taxon>Pseudonocardiales</taxon>
        <taxon>Pseudonocardiaceae</taxon>
        <taxon>Amycolatopsis</taxon>
    </lineage>
</organism>
<evidence type="ECO:0000313" key="3">
    <source>
        <dbReference type="EMBL" id="SEP52740.1"/>
    </source>
</evidence>
<dbReference type="InterPro" id="IPR036291">
    <property type="entry name" value="NAD(P)-bd_dom_sf"/>
</dbReference>
<keyword evidence="4" id="KW-1185">Reference proteome</keyword>
<dbReference type="AlphaFoldDB" id="A0A1H8YKR2"/>
<evidence type="ECO:0000256" key="1">
    <source>
        <dbReference type="ARBA" id="ARBA00022857"/>
    </source>
</evidence>
<keyword evidence="1" id="KW-0521">NADP</keyword>
<evidence type="ECO:0000313" key="4">
    <source>
        <dbReference type="Proteomes" id="UP000198582"/>
    </source>
</evidence>
<dbReference type="PANTHER" id="PTHR44154">
    <property type="entry name" value="QUINONE OXIDOREDUCTASE"/>
    <property type="match status" value="1"/>
</dbReference>
<dbReference type="Gene3D" id="3.90.180.10">
    <property type="entry name" value="Medium-chain alcohol dehydrogenases, catalytic domain"/>
    <property type="match status" value="1"/>
</dbReference>
<dbReference type="InterPro" id="IPR020843">
    <property type="entry name" value="ER"/>
</dbReference>
<name>A0A1H8YKR2_9PSEU</name>
<evidence type="ECO:0000259" key="2">
    <source>
        <dbReference type="SMART" id="SM00829"/>
    </source>
</evidence>
<dbReference type="PANTHER" id="PTHR44154:SF1">
    <property type="entry name" value="QUINONE OXIDOREDUCTASE"/>
    <property type="match status" value="1"/>
</dbReference>
<dbReference type="SMART" id="SM00829">
    <property type="entry name" value="PKS_ER"/>
    <property type="match status" value="1"/>
</dbReference>
<dbReference type="SUPFAM" id="SSF51735">
    <property type="entry name" value="NAD(P)-binding Rossmann-fold domains"/>
    <property type="match status" value="1"/>
</dbReference>
<dbReference type="Proteomes" id="UP000198582">
    <property type="component" value="Unassembled WGS sequence"/>
</dbReference>
<dbReference type="Pfam" id="PF13602">
    <property type="entry name" value="ADH_zinc_N_2"/>
    <property type="match status" value="1"/>
</dbReference>
<dbReference type="InterPro" id="IPR051603">
    <property type="entry name" value="Zinc-ADH_QOR/CCCR"/>
</dbReference>
<dbReference type="STRING" id="394193.SAMN04489732_12225"/>
<dbReference type="GO" id="GO:0016491">
    <property type="term" value="F:oxidoreductase activity"/>
    <property type="evidence" value="ECO:0007669"/>
    <property type="project" value="InterPro"/>
</dbReference>
<feature type="domain" description="Enoyl reductase (ER)" evidence="2">
    <location>
        <begin position="7"/>
        <end position="187"/>
    </location>
</feature>
<dbReference type="Gene3D" id="3.40.50.720">
    <property type="entry name" value="NAD(P)-binding Rossmann-like Domain"/>
    <property type="match status" value="1"/>
</dbReference>